<keyword evidence="1" id="KW-0175">Coiled coil</keyword>
<name>A0A1V9YPT2_ACHHY</name>
<feature type="coiled-coil region" evidence="1">
    <location>
        <begin position="179"/>
        <end position="213"/>
    </location>
</feature>
<evidence type="ECO:0000313" key="2">
    <source>
        <dbReference type="EMBL" id="OQR87719.1"/>
    </source>
</evidence>
<accession>A0A1V9YPT2</accession>
<organism evidence="2 3">
    <name type="scientific">Achlya hypogyna</name>
    <name type="common">Oomycete</name>
    <name type="synonym">Protoachlya hypogyna</name>
    <dbReference type="NCBI Taxonomy" id="1202772"/>
    <lineage>
        <taxon>Eukaryota</taxon>
        <taxon>Sar</taxon>
        <taxon>Stramenopiles</taxon>
        <taxon>Oomycota</taxon>
        <taxon>Saprolegniomycetes</taxon>
        <taxon>Saprolegniales</taxon>
        <taxon>Achlyaceae</taxon>
        <taxon>Achlya</taxon>
    </lineage>
</organism>
<evidence type="ECO:0000256" key="1">
    <source>
        <dbReference type="SAM" id="Coils"/>
    </source>
</evidence>
<comment type="caution">
    <text evidence="2">The sequence shown here is derived from an EMBL/GenBank/DDBJ whole genome shotgun (WGS) entry which is preliminary data.</text>
</comment>
<evidence type="ECO:0000313" key="3">
    <source>
        <dbReference type="Proteomes" id="UP000243579"/>
    </source>
</evidence>
<protein>
    <submittedName>
        <fullName evidence="2">Uncharacterized protein</fullName>
    </submittedName>
</protein>
<sequence length="411" mass="46695">MSDILSAEQAVEDVATLALPTLDACADETIAALRNDILELEKEFVFKQIKQQFFDDLTTVGSPEAMAEFAANASLELEQGKTVMLQKEKDFNEAFEARTKMGQTIETTLAEIDARRAALMKRIADTKALAKQNDTQREEWKALQRLNTQKKTVLELTFKLHIPKDMVCTELVQAQTQGIQEDNERERVLEDQLLDLTAQVKQSEATINTLLQESARRAEDAQLLERIDQHHNLVEMSSWYQKMTRLAEAISGIHVLKCEGSEMFVKIGAYSVAVTIDVPTGTLQTAKASSMIPNDIDVSDIVEVAVEENDLALLLREARHRIANVNKLVQDVATLQQQGVMCERTGQDRVQLTVRNTLFHVDTSYEYSRDNEWLQLRWMKPSDPKLMNTINKEHQCTTLPMLVDRLLQYRD</sequence>
<dbReference type="EMBL" id="JNBR01001425">
    <property type="protein sequence ID" value="OQR87719.1"/>
    <property type="molecule type" value="Genomic_DNA"/>
</dbReference>
<keyword evidence="3" id="KW-1185">Reference proteome</keyword>
<dbReference type="AlphaFoldDB" id="A0A1V9YPT2"/>
<reference evidence="2 3" key="1">
    <citation type="journal article" date="2014" name="Genome Biol. Evol.">
        <title>The secreted proteins of Achlya hypogyna and Thraustotheca clavata identify the ancestral oomycete secretome and reveal gene acquisitions by horizontal gene transfer.</title>
        <authorList>
            <person name="Misner I."/>
            <person name="Blouin N."/>
            <person name="Leonard G."/>
            <person name="Richards T.A."/>
            <person name="Lane C.E."/>
        </authorList>
    </citation>
    <scope>NUCLEOTIDE SEQUENCE [LARGE SCALE GENOMIC DNA]</scope>
    <source>
        <strain evidence="2 3">ATCC 48635</strain>
    </source>
</reference>
<dbReference type="OrthoDB" id="76587at2759"/>
<dbReference type="Proteomes" id="UP000243579">
    <property type="component" value="Unassembled WGS sequence"/>
</dbReference>
<proteinExistence type="predicted"/>
<gene>
    <name evidence="2" type="ORF">ACHHYP_08111</name>
</gene>